<keyword evidence="6" id="KW-1185">Reference proteome</keyword>
<dbReference type="SMART" id="SM00028">
    <property type="entry name" value="TPR"/>
    <property type="match status" value="6"/>
</dbReference>
<dbReference type="NCBIfam" id="NF047558">
    <property type="entry name" value="TPR_END_plus"/>
    <property type="match status" value="1"/>
</dbReference>
<proteinExistence type="predicted"/>
<organism evidence="5 6">
    <name type="scientific">Microcoleus anatoxicus PTRS2</name>
    <dbReference type="NCBI Taxonomy" id="2705321"/>
    <lineage>
        <taxon>Bacteria</taxon>
        <taxon>Bacillati</taxon>
        <taxon>Cyanobacteriota</taxon>
        <taxon>Cyanophyceae</taxon>
        <taxon>Oscillatoriophycideae</taxon>
        <taxon>Oscillatoriales</taxon>
        <taxon>Microcoleaceae</taxon>
        <taxon>Microcoleus</taxon>
        <taxon>Microcoleus anatoxicus</taxon>
    </lineage>
</organism>
<feature type="repeat" description="TPR" evidence="3">
    <location>
        <begin position="316"/>
        <end position="349"/>
    </location>
</feature>
<name>A0ABU8YM58_9CYAN</name>
<dbReference type="SUPFAM" id="SSF48439">
    <property type="entry name" value="Protein prenylyltransferase"/>
    <property type="match status" value="1"/>
</dbReference>
<sequence length="409" mass="46263">MKIANQVAMASTVRLSSILRTSIGSIALATILISNGAVSASEPRLPALWVQDTSPQVELKEEIRDRVQEEVDIAFGRTAVLLNGIVIALTFFPTAAGVAAWFLWAKLSKQTTIARQEIESLRYDTISQLKLLISDAETILGEIQHQSFQSDVETDLLLPDAQIQEFAPVNYSNYKQLLTAGDYAKQGDACFFENRYEDAIAAYNLALQIQPDLADTWNNRGVVLTRMQRYPEAIASYEQATAIRPNYPDAWNNRGVVLLELQQYQEAIACYEQAIQAKPDYADAWNNRGVAFSKIQEYEQAVISYNQAIQIKNDYTDAWNNRGVALSKLQKYEAAIDSYDNAAKIRPDFYRIWYNKARCYALQGQTELAIENLKRALNLNPNLCKELAKNEADFENIREYEAFKHLITN</sequence>
<dbReference type="Proteomes" id="UP001384579">
    <property type="component" value="Unassembled WGS sequence"/>
</dbReference>
<dbReference type="InterPro" id="IPR051685">
    <property type="entry name" value="Ycf3/AcsC/BcsC/TPR_MFPF"/>
</dbReference>
<dbReference type="InterPro" id="IPR011990">
    <property type="entry name" value="TPR-like_helical_dom_sf"/>
</dbReference>
<dbReference type="EMBL" id="JBBLXS010000121">
    <property type="protein sequence ID" value="MEK0185459.1"/>
    <property type="molecule type" value="Genomic_DNA"/>
</dbReference>
<evidence type="ECO:0000256" key="3">
    <source>
        <dbReference type="PROSITE-ProRule" id="PRU00339"/>
    </source>
</evidence>
<reference evidence="5 6" key="1">
    <citation type="journal article" date="2020" name="Harmful Algae">
        <title>Molecular and morphological characterization of a novel dihydroanatoxin-a producing Microcoleus species (cyanobacteria) from the Russian River, California, USA.</title>
        <authorList>
            <person name="Conklin K.Y."/>
            <person name="Stancheva R."/>
            <person name="Otten T.G."/>
            <person name="Fadness R."/>
            <person name="Boyer G.L."/>
            <person name="Read B."/>
            <person name="Zhang X."/>
            <person name="Sheath R.G."/>
        </authorList>
    </citation>
    <scope>NUCLEOTIDE SEQUENCE [LARGE SCALE GENOMIC DNA]</scope>
    <source>
        <strain evidence="5 6">PTRS2</strain>
    </source>
</reference>
<keyword evidence="1" id="KW-0677">Repeat</keyword>
<evidence type="ECO:0000313" key="6">
    <source>
        <dbReference type="Proteomes" id="UP001384579"/>
    </source>
</evidence>
<dbReference type="InterPro" id="IPR019734">
    <property type="entry name" value="TPR_rpt"/>
</dbReference>
<dbReference type="PANTHER" id="PTHR44943">
    <property type="entry name" value="CELLULOSE SYNTHASE OPERON PROTEIN C"/>
    <property type="match status" value="1"/>
</dbReference>
<feature type="repeat" description="TPR" evidence="3">
    <location>
        <begin position="180"/>
        <end position="213"/>
    </location>
</feature>
<keyword evidence="2 3" id="KW-0802">TPR repeat</keyword>
<keyword evidence="4" id="KW-0472">Membrane</keyword>
<accession>A0ABU8YM58</accession>
<feature type="transmembrane region" description="Helical" evidence="4">
    <location>
        <begin position="80"/>
        <end position="105"/>
    </location>
</feature>
<feature type="repeat" description="TPR" evidence="3">
    <location>
        <begin position="214"/>
        <end position="247"/>
    </location>
</feature>
<evidence type="ECO:0000256" key="4">
    <source>
        <dbReference type="SAM" id="Phobius"/>
    </source>
</evidence>
<feature type="repeat" description="TPR" evidence="3">
    <location>
        <begin position="282"/>
        <end position="315"/>
    </location>
</feature>
<keyword evidence="4" id="KW-0812">Transmembrane</keyword>
<gene>
    <name evidence="5" type="ORF">WMG39_11470</name>
</gene>
<evidence type="ECO:0000256" key="1">
    <source>
        <dbReference type="ARBA" id="ARBA00022737"/>
    </source>
</evidence>
<feature type="repeat" description="TPR" evidence="3">
    <location>
        <begin position="248"/>
        <end position="281"/>
    </location>
</feature>
<dbReference type="PROSITE" id="PS50293">
    <property type="entry name" value="TPR_REGION"/>
    <property type="match status" value="1"/>
</dbReference>
<dbReference type="Pfam" id="PF00515">
    <property type="entry name" value="TPR_1"/>
    <property type="match status" value="3"/>
</dbReference>
<dbReference type="PANTHER" id="PTHR44943:SF4">
    <property type="entry name" value="TPR REPEAT-CONTAINING PROTEIN MJ0798"/>
    <property type="match status" value="1"/>
</dbReference>
<dbReference type="Gene3D" id="1.25.40.10">
    <property type="entry name" value="Tetratricopeptide repeat domain"/>
    <property type="match status" value="2"/>
</dbReference>
<feature type="repeat" description="TPR" evidence="3">
    <location>
        <begin position="350"/>
        <end position="383"/>
    </location>
</feature>
<dbReference type="RefSeq" id="WP_340521681.1">
    <property type="nucleotide sequence ID" value="NZ_JBBLXS010000121.1"/>
</dbReference>
<comment type="caution">
    <text evidence="5">The sequence shown here is derived from an EMBL/GenBank/DDBJ whole genome shotgun (WGS) entry which is preliminary data.</text>
</comment>
<protein>
    <submittedName>
        <fullName evidence="5">Tetratricopeptide repeat protein</fullName>
    </submittedName>
</protein>
<dbReference type="PROSITE" id="PS50005">
    <property type="entry name" value="TPR"/>
    <property type="match status" value="6"/>
</dbReference>
<dbReference type="Pfam" id="PF13424">
    <property type="entry name" value="TPR_12"/>
    <property type="match status" value="1"/>
</dbReference>
<evidence type="ECO:0000313" key="5">
    <source>
        <dbReference type="EMBL" id="MEK0185459.1"/>
    </source>
</evidence>
<keyword evidence="4" id="KW-1133">Transmembrane helix</keyword>
<evidence type="ECO:0000256" key="2">
    <source>
        <dbReference type="ARBA" id="ARBA00022803"/>
    </source>
</evidence>